<protein>
    <recommendedName>
        <fullName evidence="5">Protein kinase domain-containing protein</fullName>
    </recommendedName>
</protein>
<feature type="region of interest" description="Disordered" evidence="4">
    <location>
        <begin position="1081"/>
        <end position="1117"/>
    </location>
</feature>
<dbReference type="GO" id="GO:0010506">
    <property type="term" value="P:regulation of autophagy"/>
    <property type="evidence" value="ECO:0007669"/>
    <property type="project" value="InterPro"/>
</dbReference>
<feature type="region of interest" description="Disordered" evidence="4">
    <location>
        <begin position="439"/>
        <end position="491"/>
    </location>
</feature>
<dbReference type="GO" id="GO:0016020">
    <property type="term" value="C:membrane"/>
    <property type="evidence" value="ECO:0007669"/>
    <property type="project" value="TreeGrafter"/>
</dbReference>
<feature type="region of interest" description="Disordered" evidence="4">
    <location>
        <begin position="345"/>
        <end position="372"/>
    </location>
</feature>
<dbReference type="KEGG" id="loi:92364035"/>
<dbReference type="GO" id="GO:0005829">
    <property type="term" value="C:cytosol"/>
    <property type="evidence" value="ECO:0007669"/>
    <property type="project" value="TreeGrafter"/>
</dbReference>
<evidence type="ECO:0000259" key="5">
    <source>
        <dbReference type="PROSITE" id="PS50011"/>
    </source>
</evidence>
<sequence>MRGGEEAPASSEDEAGGSHTSPTQQRITLQPLHGSDASAKSPSTDVGDVTQLSFSSAVEMLPTEEEPTGSEGSSHRQKQQQYCNKSSGDGGSSDHTRGGYSDADNRVRRSSGTGRNDFGAAAEDQFSAVEVKGKAAHVSAAPVQNNESTPQNERTRSEDPPAMTPLLSLHGAKDDEHSEGNNDDGGVRRFCPTDPPEEAGNADDDDGADEADNAWPGSPSQHCHNCPRGPPAAAVMTPDASICREAGGERSSGISLPRAEGAPLLLPSPQRPPRSVSSDGAPSVADADSSGGERKDEEAEAAPARWRADDVDDEVVKCSSPLLPSTVAVRGHAFSSTLARAGAVRGADDHGSYTGEDGVDSTADSMHSSPPAVTLWGADRDLRRKRIKKVSHYILGPLLGEGSYGVVRDCIDLNTDNADRRFSRCAIKIISGNYAKFDAPAARPSKASPRSPAAAEDGNVSGRGSGRGGRSAVTEGGALGGATGTLKRTSGIQYRREEDLKRQEMFQREMRNLQRFHSKNIIRALDTFTRYSKEYVVMPIAICSLRQLVQQLLRTRWREAVREWERAQRRQRHVRGGSEPTAEGEQTQSPPQLSLRLPKLPSAVEELDIDDLTAFMDDDADSVSASRPHSSGDDDSSDDDARTKHRGESQQQHRCGTSSVTAATAAEGSRSGPSRLLPRATSNGSSSSTTTTPIADSYMNCTNVPRAPQLPQQLLSGPRPRLAMGQRHGDGNRSWEDGISDGSSASTAETTNCIAVMSATPPALSTDEFPVEYDALVGSGANGARFNCADSQPSVGALPAPAAAALHSRPRMPLPMCSPTLLKGIFYQLISGVAYLHQQHLAHNDIKPSNVLLFEDGTVKLADLGSVSDTYNDQGSPLCASPELCKYFYGASTPPASFSQSTQHVGRDAAQSSDMWCCGLMLYYLITGKPGPLPAQVRYFRALHRKQARQYTRPFTLQGDNSDTDDEKSGVADLPSVVTRYQLYREIAQQKDPVDLSGLPDMVPPNMGHDALLASTPTLSTKEERKGDSDGDDAAALYPPNSVRHLLAGLLELDPLRRLTAEQALRHPWLQMAFRSKMSTRSSSAISLTTAPNSSSGSKEDAHQKNRRQPSKQAMEEAIQRDVARRVMESRHVQHMVRLDRQRHLQFVADCCNMLNLDIPPEIIKVRAEEPRHEDGGAGVCFSSPPARRVYRPNSLAAAAAAVAGRSTRHGARSAGTSAQRPRGISGGSEWSVTPRSSDAATVTGVVLQLGMRPRVMPPGCVDTDLFLPPSEEDYYEQKSGKAEFDVRVLRHKPLLMAQLDEYFHNVVLVQCGYRTGPDPNYQAMRVQAVPIEDEDGGDRHYGGVGYGSRGGTQQPAVMILSGASGSLSRRSPSAALSSMPAAAVAGELSPYHYDISSASSGGGSADVWGAGPRHQPHTRVDGGGEVMRASSSADGAASLGAIACRTSAVAGRSRIDTSLSGAAVAAAAEAAAARATAQSRSSAAASLCPPHAGSGTTGGRGRGSRHVSGKSDGRGRRNSSESPSEEEANVAMRESSKCLCGLV</sequence>
<dbReference type="GO" id="GO:0000407">
    <property type="term" value="C:phagophore assembly site"/>
    <property type="evidence" value="ECO:0007669"/>
    <property type="project" value="TreeGrafter"/>
</dbReference>
<feature type="compositionally biased region" description="Polar residues" evidence="4">
    <location>
        <begin position="18"/>
        <end position="28"/>
    </location>
</feature>
<dbReference type="PROSITE" id="PS00107">
    <property type="entry name" value="PROTEIN_KINASE_ATP"/>
    <property type="match status" value="1"/>
</dbReference>
<dbReference type="Pfam" id="PF00069">
    <property type="entry name" value="Pkinase"/>
    <property type="match status" value="1"/>
</dbReference>
<feature type="compositionally biased region" description="Polar residues" evidence="4">
    <location>
        <begin position="1081"/>
        <end position="1097"/>
    </location>
</feature>
<feature type="compositionally biased region" description="Low complexity" evidence="4">
    <location>
        <begin position="263"/>
        <end position="278"/>
    </location>
</feature>
<evidence type="ECO:0000256" key="3">
    <source>
        <dbReference type="PROSITE-ProRule" id="PRU10141"/>
    </source>
</evidence>
<feature type="compositionally biased region" description="Basic and acidic residues" evidence="4">
    <location>
        <begin position="92"/>
        <end position="107"/>
    </location>
</feature>
<dbReference type="GO" id="GO:0000045">
    <property type="term" value="P:autophagosome assembly"/>
    <property type="evidence" value="ECO:0007669"/>
    <property type="project" value="TreeGrafter"/>
</dbReference>
<gene>
    <name evidence="6" type="ORF">LSCM4_08231</name>
</gene>
<dbReference type="GO" id="GO:0005776">
    <property type="term" value="C:autophagosome"/>
    <property type="evidence" value="ECO:0007669"/>
    <property type="project" value="TreeGrafter"/>
</dbReference>
<keyword evidence="1 3" id="KW-0547">Nucleotide-binding</keyword>
<feature type="compositionally biased region" description="Polar residues" evidence="4">
    <location>
        <begin position="649"/>
        <end position="662"/>
    </location>
</feature>
<dbReference type="PROSITE" id="PS50011">
    <property type="entry name" value="PROTEIN_KINASE_DOM"/>
    <property type="match status" value="1"/>
</dbReference>
<feature type="region of interest" description="Disordered" evidence="4">
    <location>
        <begin position="1208"/>
        <end position="1236"/>
    </location>
</feature>
<feature type="binding site" evidence="3">
    <location>
        <position position="428"/>
    </location>
    <ligand>
        <name>ATP</name>
        <dbReference type="ChEBI" id="CHEBI:30616"/>
    </ligand>
</feature>
<dbReference type="SUPFAM" id="SSF56112">
    <property type="entry name" value="Protein kinase-like (PK-like)"/>
    <property type="match status" value="1"/>
</dbReference>
<evidence type="ECO:0000313" key="6">
    <source>
        <dbReference type="EMBL" id="KAG5488007.1"/>
    </source>
</evidence>
<feature type="region of interest" description="Disordered" evidence="4">
    <location>
        <begin position="620"/>
        <end position="700"/>
    </location>
</feature>
<dbReference type="InterPro" id="IPR045269">
    <property type="entry name" value="Atg1-like"/>
</dbReference>
<feature type="compositionally biased region" description="Low complexity" evidence="4">
    <location>
        <begin position="439"/>
        <end position="455"/>
    </location>
</feature>
<feature type="compositionally biased region" description="Low complexity" evidence="4">
    <location>
        <begin position="681"/>
        <end position="692"/>
    </location>
</feature>
<dbReference type="InterPro" id="IPR000719">
    <property type="entry name" value="Prot_kinase_dom"/>
</dbReference>
<dbReference type="PROSITE" id="PS00108">
    <property type="entry name" value="PROTEIN_KINASE_ST"/>
    <property type="match status" value="1"/>
</dbReference>
<feature type="compositionally biased region" description="Polar residues" evidence="4">
    <location>
        <begin position="142"/>
        <end position="152"/>
    </location>
</feature>
<proteinExistence type="predicted"/>
<feature type="region of interest" description="Disordered" evidence="4">
    <location>
        <begin position="717"/>
        <end position="746"/>
    </location>
</feature>
<feature type="compositionally biased region" description="Basic and acidic residues" evidence="4">
    <location>
        <begin position="639"/>
        <end position="648"/>
    </location>
</feature>
<feature type="region of interest" description="Disordered" evidence="4">
    <location>
        <begin position="1"/>
        <end position="310"/>
    </location>
</feature>
<dbReference type="InterPro" id="IPR008271">
    <property type="entry name" value="Ser/Thr_kinase_AS"/>
</dbReference>
<reference evidence="7" key="2">
    <citation type="journal article" date="2021" name="Sci. Data">
        <title>Chromosome-scale genome sequencing, assembly and annotation of six genomes from subfamily Leishmaniinae.</title>
        <authorList>
            <person name="Almutairi H."/>
            <person name="Urbaniak M.D."/>
            <person name="Bates M.D."/>
            <person name="Jariyapan N."/>
            <person name="Kwakye-Nuako G."/>
            <person name="Thomaz Soccol V."/>
            <person name="Al-Salem W.S."/>
            <person name="Dillon R.J."/>
            <person name="Bates P.A."/>
            <person name="Gatherer D."/>
        </authorList>
    </citation>
    <scope>NUCLEOTIDE SEQUENCE [LARGE SCALE GENOMIC DNA]</scope>
</reference>
<name>A0A836GTQ9_9TRYP</name>
<dbReference type="GeneID" id="92364035"/>
<dbReference type="Gene3D" id="3.30.200.20">
    <property type="entry name" value="Phosphorylase Kinase, domain 1"/>
    <property type="match status" value="1"/>
</dbReference>
<evidence type="ECO:0000256" key="4">
    <source>
        <dbReference type="SAM" id="MobiDB-lite"/>
    </source>
</evidence>
<feature type="compositionally biased region" description="Polar residues" evidence="4">
    <location>
        <begin position="38"/>
        <end position="56"/>
    </location>
</feature>
<feature type="compositionally biased region" description="Basic and acidic residues" evidence="4">
    <location>
        <begin position="171"/>
        <end position="180"/>
    </location>
</feature>
<dbReference type="Gene3D" id="1.10.510.10">
    <property type="entry name" value="Transferase(Phosphotransferase) domain 1"/>
    <property type="match status" value="1"/>
</dbReference>
<feature type="compositionally biased region" description="Basic and acidic residues" evidence="4">
    <location>
        <begin position="727"/>
        <end position="736"/>
    </location>
</feature>
<dbReference type="PANTHER" id="PTHR24348:SF67">
    <property type="entry name" value="KINASE, PUTATIVE-RELATED"/>
    <property type="match status" value="1"/>
</dbReference>
<feature type="region of interest" description="Disordered" evidence="4">
    <location>
        <begin position="1483"/>
        <end position="1544"/>
    </location>
</feature>
<feature type="region of interest" description="Disordered" evidence="4">
    <location>
        <begin position="995"/>
        <end position="1037"/>
    </location>
</feature>
<accession>A0A836GTQ9</accession>
<dbReference type="SMART" id="SM00220">
    <property type="entry name" value="S_TKc"/>
    <property type="match status" value="1"/>
</dbReference>
<keyword evidence="2 3" id="KW-0067">ATP-binding</keyword>
<dbReference type="PANTHER" id="PTHR24348">
    <property type="entry name" value="SERINE/THREONINE-PROTEIN KINASE UNC-51-RELATED"/>
    <property type="match status" value="1"/>
</dbReference>
<dbReference type="InterPro" id="IPR017441">
    <property type="entry name" value="Protein_kinase_ATP_BS"/>
</dbReference>
<evidence type="ECO:0000256" key="2">
    <source>
        <dbReference type="ARBA" id="ARBA00022840"/>
    </source>
</evidence>
<dbReference type="InterPro" id="IPR011009">
    <property type="entry name" value="Kinase-like_dom_sf"/>
</dbReference>
<dbReference type="GO" id="GO:0004674">
    <property type="term" value="F:protein serine/threonine kinase activity"/>
    <property type="evidence" value="ECO:0007669"/>
    <property type="project" value="InterPro"/>
</dbReference>
<feature type="compositionally biased region" description="Basic and acidic residues" evidence="4">
    <location>
        <begin position="1510"/>
        <end position="1520"/>
    </location>
</feature>
<dbReference type="EMBL" id="JAFHLR010000003">
    <property type="protein sequence ID" value="KAG5488007.1"/>
    <property type="molecule type" value="Genomic_DNA"/>
</dbReference>
<comment type="caution">
    <text evidence="6">The sequence shown here is derived from an EMBL/GenBank/DDBJ whole genome shotgun (WGS) entry which is preliminary data.</text>
</comment>
<feature type="domain" description="Protein kinase" evidence="5">
    <location>
        <begin position="393"/>
        <end position="1070"/>
    </location>
</feature>
<feature type="compositionally biased region" description="Acidic residues" evidence="4">
    <location>
        <begin position="195"/>
        <end position="212"/>
    </location>
</feature>
<reference evidence="7" key="1">
    <citation type="journal article" date="2021" name="Microbiol. Resour. Announc.">
        <title>LGAAP: Leishmaniinae Genome Assembly and Annotation Pipeline.</title>
        <authorList>
            <person name="Almutairi H."/>
            <person name="Urbaniak M.D."/>
            <person name="Bates M.D."/>
            <person name="Jariyapan N."/>
            <person name="Kwakye-Nuako G."/>
            <person name="Thomaz-Soccol V."/>
            <person name="Al-Salem W.S."/>
            <person name="Dillon R.J."/>
            <person name="Bates P.A."/>
            <person name="Gatherer D."/>
        </authorList>
    </citation>
    <scope>NUCLEOTIDE SEQUENCE [LARGE SCALE GENOMIC DNA]</scope>
</reference>
<evidence type="ECO:0000313" key="7">
    <source>
        <dbReference type="Proteomes" id="UP000674143"/>
    </source>
</evidence>
<evidence type="ECO:0000256" key="1">
    <source>
        <dbReference type="ARBA" id="ARBA00022741"/>
    </source>
</evidence>
<organism evidence="6 7">
    <name type="scientific">Leishmania orientalis</name>
    <dbReference type="NCBI Taxonomy" id="2249476"/>
    <lineage>
        <taxon>Eukaryota</taxon>
        <taxon>Discoba</taxon>
        <taxon>Euglenozoa</taxon>
        <taxon>Kinetoplastea</taxon>
        <taxon>Metakinetoplastina</taxon>
        <taxon>Trypanosomatida</taxon>
        <taxon>Trypanosomatidae</taxon>
        <taxon>Leishmaniinae</taxon>
        <taxon>Leishmania</taxon>
    </lineage>
</organism>
<dbReference type="RefSeq" id="XP_067066134.1">
    <property type="nucleotide sequence ID" value="XM_067210101.1"/>
</dbReference>
<dbReference type="Proteomes" id="UP000674143">
    <property type="component" value="Unassembled WGS sequence"/>
</dbReference>
<feature type="region of interest" description="Disordered" evidence="4">
    <location>
        <begin position="566"/>
        <end position="598"/>
    </location>
</feature>
<dbReference type="GO" id="GO:0005524">
    <property type="term" value="F:ATP binding"/>
    <property type="evidence" value="ECO:0007669"/>
    <property type="project" value="UniProtKB-UniRule"/>
</dbReference>
<keyword evidence="7" id="KW-1185">Reference proteome</keyword>